<dbReference type="Gene3D" id="3.30.710.10">
    <property type="entry name" value="Potassium Channel Kv1.1, Chain A"/>
    <property type="match status" value="1"/>
</dbReference>
<feature type="compositionally biased region" description="Low complexity" evidence="6">
    <location>
        <begin position="417"/>
        <end position="428"/>
    </location>
</feature>
<feature type="region of interest" description="Disordered" evidence="6">
    <location>
        <begin position="360"/>
        <end position="464"/>
    </location>
</feature>
<keyword evidence="4" id="KW-0862">Zinc</keyword>
<proteinExistence type="predicted"/>
<feature type="region of interest" description="Disordered" evidence="6">
    <location>
        <begin position="1522"/>
        <end position="1542"/>
    </location>
</feature>
<feature type="compositionally biased region" description="Low complexity" evidence="6">
    <location>
        <begin position="452"/>
        <end position="462"/>
    </location>
</feature>
<feature type="region of interest" description="Disordered" evidence="6">
    <location>
        <begin position="1433"/>
        <end position="1476"/>
    </location>
</feature>
<dbReference type="GO" id="GO:0043565">
    <property type="term" value="F:sequence-specific DNA binding"/>
    <property type="evidence" value="ECO:0007669"/>
    <property type="project" value="TreeGrafter"/>
</dbReference>
<dbReference type="WBParaSite" id="MBELARI_LOCUS19771.1">
    <property type="protein sequence ID" value="MBELARI_LOCUS19771.1"/>
    <property type="gene ID" value="MBELARI_LOCUS19771"/>
</dbReference>
<evidence type="ECO:0000259" key="8">
    <source>
        <dbReference type="PROSITE" id="PS50157"/>
    </source>
</evidence>
<feature type="domain" description="C2H2-type" evidence="8">
    <location>
        <begin position="1176"/>
        <end position="1199"/>
    </location>
</feature>
<feature type="region of interest" description="Disordered" evidence="6">
    <location>
        <begin position="1236"/>
        <end position="1350"/>
    </location>
</feature>
<keyword evidence="3 5" id="KW-0863">Zinc-finger</keyword>
<evidence type="ECO:0000256" key="6">
    <source>
        <dbReference type="SAM" id="MobiDB-lite"/>
    </source>
</evidence>
<name>A0AAF3F035_9BILA</name>
<feature type="compositionally biased region" description="Low complexity" evidence="6">
    <location>
        <begin position="362"/>
        <end position="373"/>
    </location>
</feature>
<evidence type="ECO:0000313" key="9">
    <source>
        <dbReference type="Proteomes" id="UP000887575"/>
    </source>
</evidence>
<evidence type="ECO:0000256" key="2">
    <source>
        <dbReference type="ARBA" id="ARBA00022737"/>
    </source>
</evidence>
<dbReference type="GO" id="GO:0008270">
    <property type="term" value="F:zinc ion binding"/>
    <property type="evidence" value="ECO:0007669"/>
    <property type="project" value="UniProtKB-KW"/>
</dbReference>
<keyword evidence="9" id="KW-1185">Reference proteome</keyword>
<reference evidence="10" key="1">
    <citation type="submission" date="2024-02" db="UniProtKB">
        <authorList>
            <consortium name="WormBaseParasite"/>
        </authorList>
    </citation>
    <scope>IDENTIFICATION</scope>
</reference>
<dbReference type="PANTHER" id="PTHR24408">
    <property type="entry name" value="ZINC FINGER PROTEIN"/>
    <property type="match status" value="1"/>
</dbReference>
<evidence type="ECO:0000313" key="10">
    <source>
        <dbReference type="WBParaSite" id="MBELARI_LOCUS19771.1"/>
    </source>
</evidence>
<evidence type="ECO:0000256" key="3">
    <source>
        <dbReference type="ARBA" id="ARBA00022771"/>
    </source>
</evidence>
<feature type="compositionally biased region" description="Polar residues" evidence="6">
    <location>
        <begin position="743"/>
        <end position="759"/>
    </location>
</feature>
<feature type="compositionally biased region" description="Polar residues" evidence="6">
    <location>
        <begin position="393"/>
        <end position="403"/>
    </location>
</feature>
<dbReference type="PROSITE" id="PS50097">
    <property type="entry name" value="BTB"/>
    <property type="match status" value="1"/>
</dbReference>
<organism evidence="9 10">
    <name type="scientific">Mesorhabditis belari</name>
    <dbReference type="NCBI Taxonomy" id="2138241"/>
    <lineage>
        <taxon>Eukaryota</taxon>
        <taxon>Metazoa</taxon>
        <taxon>Ecdysozoa</taxon>
        <taxon>Nematoda</taxon>
        <taxon>Chromadorea</taxon>
        <taxon>Rhabditida</taxon>
        <taxon>Rhabditina</taxon>
        <taxon>Rhabditomorpha</taxon>
        <taxon>Rhabditoidea</taxon>
        <taxon>Rhabditidae</taxon>
        <taxon>Mesorhabditinae</taxon>
        <taxon>Mesorhabditis</taxon>
    </lineage>
</organism>
<dbReference type="PROSITE" id="PS50157">
    <property type="entry name" value="ZINC_FINGER_C2H2_2"/>
    <property type="match status" value="3"/>
</dbReference>
<dbReference type="SUPFAM" id="SSF54695">
    <property type="entry name" value="POZ domain"/>
    <property type="match status" value="1"/>
</dbReference>
<evidence type="ECO:0000256" key="1">
    <source>
        <dbReference type="ARBA" id="ARBA00022723"/>
    </source>
</evidence>
<evidence type="ECO:0000256" key="4">
    <source>
        <dbReference type="ARBA" id="ARBA00022833"/>
    </source>
</evidence>
<sequence>MEGVARLIPSKTSRESTSKTTISLDNHEDFDQDTPFSYETAIPVMESSGQDVLELEMNHNIGYLDAREFGRAASFDSLAAPAYTDEYSDVSYDNLGAPSSYQFQPVDDLIDEEPNKNTQLIDRNCVVVVQQQLSETPIDHTAYSQPPSTEQSRHENNNHTGHVDTAVALRQVYAVKATTGEAKSASTFSANFSRPVSSSSLNTLSTTPSTTSTSHKRSSGRNQPKKEPLDPNVVEEEVARNVSQILSLTKQHRAAMVANGGANARQGGGQVGTHLAHLPQRTPPLVVNRAVYTCPDCNKQVSSTRNLSRHRQSCPASRKFAQQSVQATISTQPLAPGTMMPNGQNPQSIFVRREDGYPDWCSPRSSSVSTASSVREAISHPPSRDEGSVIPVTIQSTGSSHELSFSDHLDAPPTDMNNYGNHSYSSNSMLDDSQGYSIGLEDRPPSDELATSGESGSASRSSDVPSQAQAFQCEACQKTVASLRSLKRHHTTCKPFAQQFPHILEQEKAEAEVRKKKYEEQRMNALESGRKRIRKKPINDQETLQLIDADRFSQPGTSFPTPVFQEDEPREFPRQIMSSDYYGIPHPQYRPQYFPRDPGATYTPQLDHLGAGQVEFWSPYEGQPQPTPRQTQNMPTYQNLQPMGPRPLVQVTFQGPHQWVPHHANQMAQMNSPVFSPGFHPMSAMSRSSSSSMVASPMVERAESRSGFLSPVATPSASNFPIQPVQIQQQDQPLTEADRLPSPDSSSASNGVNQANTTCPDCQRQLCSASNLKRHRATCKAAATGVIEPILQAPSVDAPSPPKAVQWASQEVRHLPEQPDRRYVVLAAPSAGSHVEMQIDQQRPFITVGEHLKAQQQKMNPPQQMQRYEPGIHVVQQGMQLGAQNGGQIGQIEQIQGQQIIIAQQAPINRHSIDGAEIPHSAPPHLMNGPQFPAPIQRSQSTNYPQQYVQNYTNGNHLHMNGHPGNGPSHLEENGKLEEDESLLEDAHAEYEVDVDEHYGYGFNSATDVSDLEDELREQKDRDFHLTNGYSNGQNSLENQTSTETTTINGNSHGSALRAALNSISPPARHTVSSHPLPTAVQYQTTIATAPPLDSIITTQPLPGERLIFSPQNPHQRGPEPTYYVTHVQALPNHQSYVHPHGAMSYALAEHPMSPNMNRELGAMPATPGREVDLRFQCPECLKTYSCRKNVKRHRMAVHKLTPEEIARNPGSGDYTNGGVMQSPHQILGTPHTPVMMNSPMSSAISPNKGVRTDAQWDQQQSSQSRIWAQTSIPQQGPLQPTAQHMQSFDSNSLKTPKREPVDGSKKAMTELAEADTTFSEDAEEGKEVKHELASQPMSTQSVESQPMEDNSPIGLVAPLQSISRKTINTGNHTCNSCQRVLSSEYSLKRHRLSCAKGMGSQNDSIEGADPMIAQGNSVAPQPQKMWITELKRRPQSTDGGISFEEETAPDSTTQRGGDSLAHSPCNLSSPSENGEIVHTRKRRHSASEISVPPAKQTLKHLCQPCGKTYSSEWNLERHKRESCPGKGFRPKGTPNIDKNANDANTEDTVIIVGSVKFAVSRQALSRSSAYFASLFQLHEPMQGDVHVDVDPNEFQMLLDAHNNPTSITVSNIDAVALLADKLKFTTVYDHCEKYISEKLPQFSVMHAIRLAEQLKLSAIKQRLFDSISIDVFRSLSADQDYRLMGADLKAELLEKWGTFL</sequence>
<feature type="region of interest" description="Disordered" evidence="6">
    <location>
        <begin position="729"/>
        <end position="759"/>
    </location>
</feature>
<feature type="domain" description="C2H2-type" evidence="8">
    <location>
        <begin position="1501"/>
        <end position="1531"/>
    </location>
</feature>
<dbReference type="Proteomes" id="UP000887575">
    <property type="component" value="Unassembled WGS sequence"/>
</dbReference>
<feature type="compositionally biased region" description="Polar residues" evidence="6">
    <location>
        <begin position="1336"/>
        <end position="1349"/>
    </location>
</feature>
<dbReference type="GO" id="GO:0000981">
    <property type="term" value="F:DNA-binding transcription factor activity, RNA polymerase II-specific"/>
    <property type="evidence" value="ECO:0007669"/>
    <property type="project" value="TreeGrafter"/>
</dbReference>
<evidence type="ECO:0000259" key="7">
    <source>
        <dbReference type="PROSITE" id="PS50097"/>
    </source>
</evidence>
<dbReference type="SMART" id="SM00355">
    <property type="entry name" value="ZnF_C2H2"/>
    <property type="match status" value="6"/>
</dbReference>
<dbReference type="PROSITE" id="PS00028">
    <property type="entry name" value="ZINC_FINGER_C2H2_1"/>
    <property type="match status" value="1"/>
</dbReference>
<protein>
    <submittedName>
        <fullName evidence="10">C2H2-type domain-containing protein</fullName>
    </submittedName>
</protein>
<feature type="region of interest" description="Disordered" evidence="6">
    <location>
        <begin position="1"/>
        <end position="32"/>
    </location>
</feature>
<keyword evidence="1" id="KW-0479">Metal-binding</keyword>
<evidence type="ECO:0000256" key="5">
    <source>
        <dbReference type="PROSITE-ProRule" id="PRU00042"/>
    </source>
</evidence>
<feature type="compositionally biased region" description="Polar residues" evidence="6">
    <location>
        <begin position="1266"/>
        <end position="1295"/>
    </location>
</feature>
<accession>A0AAF3F035</accession>
<feature type="domain" description="C2H2-type" evidence="8">
    <location>
        <begin position="292"/>
        <end position="319"/>
    </location>
</feature>
<dbReference type="SMART" id="SM00225">
    <property type="entry name" value="BTB"/>
    <property type="match status" value="1"/>
</dbReference>
<dbReference type="InterPro" id="IPR011333">
    <property type="entry name" value="SKP1/BTB/POZ_sf"/>
</dbReference>
<dbReference type="InterPro" id="IPR000210">
    <property type="entry name" value="BTB/POZ_dom"/>
</dbReference>
<feature type="compositionally biased region" description="Basic and acidic residues" evidence="6">
    <location>
        <begin position="1297"/>
        <end position="1309"/>
    </location>
</feature>
<dbReference type="Pfam" id="PF00651">
    <property type="entry name" value="BTB"/>
    <property type="match status" value="1"/>
</dbReference>
<dbReference type="GO" id="GO:0005634">
    <property type="term" value="C:nucleus"/>
    <property type="evidence" value="ECO:0007669"/>
    <property type="project" value="TreeGrafter"/>
</dbReference>
<dbReference type="PANTHER" id="PTHR24408:SF58">
    <property type="entry name" value="TRANSCRIPTION FACTOR (TFIIIA), PUTATIVE (AFU_ORTHOLOGUE AFUA_1G05150)-RELATED"/>
    <property type="match status" value="1"/>
</dbReference>
<feature type="region of interest" description="Disordered" evidence="6">
    <location>
        <begin position="137"/>
        <end position="159"/>
    </location>
</feature>
<feature type="compositionally biased region" description="Low complexity" evidence="6">
    <location>
        <begin position="193"/>
        <end position="213"/>
    </location>
</feature>
<dbReference type="InterPro" id="IPR013087">
    <property type="entry name" value="Znf_C2H2_type"/>
</dbReference>
<feature type="region of interest" description="Disordered" evidence="6">
    <location>
        <begin position="183"/>
        <end position="235"/>
    </location>
</feature>
<keyword evidence="2" id="KW-0677">Repeat</keyword>
<feature type="domain" description="BTB" evidence="7">
    <location>
        <begin position="1547"/>
        <end position="1600"/>
    </location>
</feature>